<feature type="domain" description="DUF6531" evidence="4">
    <location>
        <begin position="273"/>
        <end position="373"/>
    </location>
</feature>
<feature type="region of interest" description="Disordered" evidence="2">
    <location>
        <begin position="198"/>
        <end position="217"/>
    </location>
</feature>
<keyword evidence="7" id="KW-1185">Reference proteome</keyword>
<evidence type="ECO:0000256" key="2">
    <source>
        <dbReference type="SAM" id="MobiDB-lite"/>
    </source>
</evidence>
<organism evidence="6 7">
    <name type="scientific">Desulfonema limicola</name>
    <dbReference type="NCBI Taxonomy" id="45656"/>
    <lineage>
        <taxon>Bacteria</taxon>
        <taxon>Pseudomonadati</taxon>
        <taxon>Thermodesulfobacteriota</taxon>
        <taxon>Desulfobacteria</taxon>
        <taxon>Desulfobacterales</taxon>
        <taxon>Desulfococcaceae</taxon>
        <taxon>Desulfonema</taxon>
    </lineage>
</organism>
<dbReference type="Proteomes" id="UP000663720">
    <property type="component" value="Chromosome"/>
</dbReference>
<proteinExistence type="predicted"/>
<dbReference type="Pfam" id="PF05593">
    <property type="entry name" value="RHS_repeat"/>
    <property type="match status" value="3"/>
</dbReference>
<keyword evidence="3" id="KW-0732">Signal</keyword>
<gene>
    <name evidence="6" type="ORF">dnl_62400</name>
</gene>
<feature type="signal peptide" evidence="3">
    <location>
        <begin position="1"/>
        <end position="29"/>
    </location>
</feature>
<feature type="chain" id="PRO_5036948964" evidence="3">
    <location>
        <begin position="30"/>
        <end position="1913"/>
    </location>
</feature>
<protein>
    <submittedName>
        <fullName evidence="6">RHS and YD repeat-containing protein</fullName>
    </submittedName>
</protein>
<evidence type="ECO:0000259" key="4">
    <source>
        <dbReference type="Pfam" id="PF20148"/>
    </source>
</evidence>
<feature type="domain" description="Teneurin-like YD-shell" evidence="5">
    <location>
        <begin position="1454"/>
        <end position="1720"/>
    </location>
</feature>
<dbReference type="InterPro" id="IPR006530">
    <property type="entry name" value="YD"/>
</dbReference>
<dbReference type="InterPro" id="IPR045351">
    <property type="entry name" value="DUF6531"/>
</dbReference>
<accession>A0A975BEG7</accession>
<dbReference type="Pfam" id="PF20148">
    <property type="entry name" value="DUF6531"/>
    <property type="match status" value="1"/>
</dbReference>
<dbReference type="NCBIfam" id="TIGR01643">
    <property type="entry name" value="YD_repeat_2x"/>
    <property type="match status" value="4"/>
</dbReference>
<dbReference type="NCBIfam" id="TIGR03696">
    <property type="entry name" value="Rhs_assc_core"/>
    <property type="match status" value="1"/>
</dbReference>
<dbReference type="InterPro" id="IPR050708">
    <property type="entry name" value="T6SS_VgrG/RHS"/>
</dbReference>
<evidence type="ECO:0000313" key="7">
    <source>
        <dbReference type="Proteomes" id="UP000663720"/>
    </source>
</evidence>
<dbReference type="KEGG" id="dli:dnl_62400"/>
<dbReference type="Gene3D" id="2.180.10.10">
    <property type="entry name" value="RHS repeat-associated core"/>
    <property type="match status" value="4"/>
</dbReference>
<evidence type="ECO:0000313" key="6">
    <source>
        <dbReference type="EMBL" id="QTA83823.1"/>
    </source>
</evidence>
<feature type="domain" description="Teneurin-like YD-shell" evidence="5">
    <location>
        <begin position="1062"/>
        <end position="1222"/>
    </location>
</feature>
<dbReference type="InterPro" id="IPR056823">
    <property type="entry name" value="TEN-like_YD-shell"/>
</dbReference>
<feature type="compositionally biased region" description="Acidic residues" evidence="2">
    <location>
        <begin position="200"/>
        <end position="211"/>
    </location>
</feature>
<reference evidence="6" key="1">
    <citation type="journal article" date="2021" name="Microb. Physiol.">
        <title>Proteogenomic Insights into the Physiology of Marine, Sulfate-Reducing, Filamentous Desulfonema limicola and Desulfonema magnum.</title>
        <authorList>
            <person name="Schnaars V."/>
            <person name="Wohlbrand L."/>
            <person name="Scheve S."/>
            <person name="Hinrichs C."/>
            <person name="Reinhardt R."/>
            <person name="Rabus R."/>
        </authorList>
    </citation>
    <scope>NUCLEOTIDE SEQUENCE</scope>
    <source>
        <strain evidence="6">5ac10</strain>
    </source>
</reference>
<name>A0A975BEG7_9BACT</name>
<evidence type="ECO:0000259" key="5">
    <source>
        <dbReference type="Pfam" id="PF25023"/>
    </source>
</evidence>
<sequence length="1913" mass="215955">MKQNKRCFLYFFFVFAIVSLCLLNPSTYAGDCSRLALFDRDIIHASGTGPNFSHTWGLINRSGCSFANYSIGNPEMFIDTGSGLVPYSGSISNPVYSGFTLEPNGGTASVSASFNFSLPETPQNAIFRIYFDVIDDSGNSMPYISTTAPGYGRLFTDIGRSIGACFAPPPAVNYANQANFGNGTVGVQVDVTNEIGPPDVEIDDNEQDSVESSDGGYVSEGPTGAAFCRNTVIVPGGCNLTALLSYLYRTNRSAFFGVFSKLNPCSGFQGYIGDPVNLAIGNFIQQESDGVVAGLGGTTIKMERTYNSQAVLWTPASMRRYFPDSSYEVVAEPPQYFGKGWTSVFGEYLLQIDMAPVFKGVQILYSDGHTANFREDGDGKYVSDSPANFDVITKQGSEYVLKKNGCNCSLESKRYNSDGKLIALSDKNGNEIRLVYAGDNLAYVENASGRRIEFDVDGEGRITKAMLPEGITLVYEYSDDMLTAFINGRGLRTEYKYDNMGQMTEIITPKGHSSVKNTYDDEFRVVHQSVWETEEYTFEYKDKMTRVTDSYGHTYTHHYDDAFRLVQIDDPEGNSELYEYDQDSNKTYYMDQAGAEWKWTYDEKGNRLTADGPLGWHRLWEYNEKNQVTRMAEQVDADSLRETRFEYDSKGNLIKFCNALGDCGYVVYDSFGLPVELTDFSGNKTVHVYDSEGDLVSVADAVNAITRFDHDGLGRTVTMKKPMGSTYSYTFDKNSNLTDVNGPIDWHISFVFDENDLLSVKTDPNGGTIKYEYNLSDRVQKVNNQLDFNVASYTYGLMNELAGFTDAEGRSWSYEYDPLLRVNHVAGPLDTHFKYAYNPVGRIVDLTDANGVVTHTEYDDLYRPVSVIRNYRPGLEPNSDTNVTNSFEYDLVGSVLKSVDPEGFVTKFVYDLMGRRTYKQDAENYEWTYEYDPMGNLTKVLNPRGFETIYKFTPVYRLQESVNQEGHAAIFNYNADGLLTDKTDPNKIVTHFEYDELGRLVMKSRNYLPGAAGTSEINVRTGFAYDLAGNLRFLKNPKDYQAEFVYDAAHRRTNLFDFESGQAKFAYDKVNNLLSVIDAEGNPVNNVYDDLNRLISVTNAENETKRFDYDKMGNRTNLIEADGTVTLYEYDYIYRLNAVTQNYRPEMGQNNDTNALTQYAYDARGLLTQFINANNAATSFAFNKVGRMVQEIDPLNNVWKFTYDGMGNRTTRKDANGDLTEYDYYPDDMLREIRYTNNQSVTYMYDPNNNRINMTDWLGITSWNYDPLNRVSSQGDAFNRGLFYKYDAASNRTGITYPDGNQVDYTYSPNNWMASAIDPKGGIIEYTRDKVGNILHIANPNLTETDIAYDRVYRTLTMENRQDKGQGINSAFTYTYNVLGHVTQAVKQYGWRNPGVVTETYDYDGLHRLVGAVIDPIKNNGETEVMSYEYDPVGNRMKWESSSGLTTSTLTDGFTKNYTYNAANQLLTVNTDSVKKNKNINLLDSYTYDANGNRINRISVDENDKNALIQGMDYAFDPENRLIQALEYQLGGKKQKVRTDRGVTDLEYDGGGRRLVKHYDPKSNDAQGVDKEVQYVFDGLDPVAEYDMLNGQRDNYYRGANGWITTMHHFNSGSDGGMYWYHYNRKGDVAGLTKHNGNSAHNYRYDPYGGVVPETGNFTDPHNHYTLTGKEFDENTGLVWFGARHYDPEVGVWLTQDSYRGVINKAQSLNRYMYVYDNPVNLLDLYGYATLVYIRNMDLLIVILTTGESYTINATSGNEKYSSIPLGKWEIKVEDLSDPGLLRDLARNNPINGGDWGDWRVPLRPLFDSDEFDSEEDKEKYFIHGGIFPGSAGCIDVGGSILPTFNIFQPFIPQYGFGNLITNKLKDDLLNDPESTLHVIELPKEKQYPEAMLYPSDPGYEEIQKLPGYTMVG</sequence>
<dbReference type="PANTHER" id="PTHR32305:SF15">
    <property type="entry name" value="PROTEIN RHSA-RELATED"/>
    <property type="match status" value="1"/>
</dbReference>
<dbReference type="EMBL" id="CP061799">
    <property type="protein sequence ID" value="QTA83823.1"/>
    <property type="molecule type" value="Genomic_DNA"/>
</dbReference>
<evidence type="ECO:0000256" key="1">
    <source>
        <dbReference type="ARBA" id="ARBA00022737"/>
    </source>
</evidence>
<dbReference type="RefSeq" id="WP_207689614.1">
    <property type="nucleotide sequence ID" value="NZ_CP061799.1"/>
</dbReference>
<keyword evidence="1" id="KW-0677">Repeat</keyword>
<dbReference type="Pfam" id="PF25023">
    <property type="entry name" value="TEN_YD-shell"/>
    <property type="match status" value="3"/>
</dbReference>
<evidence type="ECO:0000256" key="3">
    <source>
        <dbReference type="SAM" id="SignalP"/>
    </source>
</evidence>
<dbReference type="InterPro" id="IPR022385">
    <property type="entry name" value="Rhs_assc_core"/>
</dbReference>
<dbReference type="InterPro" id="IPR031325">
    <property type="entry name" value="RHS_repeat"/>
</dbReference>
<dbReference type="PANTHER" id="PTHR32305">
    <property type="match status" value="1"/>
</dbReference>
<feature type="domain" description="Teneurin-like YD-shell" evidence="5">
    <location>
        <begin position="409"/>
        <end position="547"/>
    </location>
</feature>